<dbReference type="Gene3D" id="1.20.1160.11">
    <property type="entry name" value="Paired amphipathic helix"/>
    <property type="match status" value="1"/>
</dbReference>
<dbReference type="Proteomes" id="UP000694523">
    <property type="component" value="Unplaced"/>
</dbReference>
<feature type="compositionally biased region" description="Acidic residues" evidence="7">
    <location>
        <begin position="347"/>
        <end position="362"/>
    </location>
</feature>
<sequence>MRQHAEKRRNCDPNLLHSKRVRSEYAVSPGPAETSEEDGHGDENQLELDLRRMSRRHNLTKRNVRNILREVITHERVVDMMKAAIRDTQDLPLFEPKMTRSRLKKAVEQGQTVNWSLSAVGSSNRSSGFVDMELEEEEDSSDEEYCPGEEEADTDELFLSDGDSLTSPPRALPGSQTRTAQCLAPSSIPPHAKAAQESTHSPGVKTCRSQTDSFLDRLNAVDEELNSNPAYYYQVEDSLACRTRSKLTLVDVPITRLEAELLAPDFSDMYSSPTHQPTDPHWTQWLQGLVAPDCTEEAEDEDDPEYNVLEDLDEPDLEDYRTDRAVQITKKEVNKLLEELFETLQEQAEDEELEEPDEEEPGLDFLESPLPANGQSVNRQSQTRKALQDTTNTSQIHALSLPPNQVKNQEQLTGSQQFTQLILDPESTGPTLKLSEAQRQHLQQQIQQHVQLLTQVHLLTRGLDALNHEADITKLFLVELDQFSCRRNSPSVSSFKVCNLPLALELIVEDTNSAPHPSAPAPGPAADSKRWLPSMTPATNGHAFPLLPAQLAWLFATQPAFMYPELLPVCSLDPAHHAAHKRQVYTPGEDGLAVLALKHFEGTVNRDQLITDFVLCKNRSNFTKHIRELSSSRAPSNIIKSFFASGGLPHLPLACSKVDPLDLRPPVDRDYSQCPNWLKNSRGIIQKTRQSSSPPTYPRSLPVGCTLRLHPHWLAKGRFSMKQPKRRLFTLAHNGTLMPLAKKHGTLEKNIASTDLEELNGDDGIPLTRQTSSSKEKLKGCQTDYTAVISTPSQNVLEVHSQKHPVLSVLLPVGSEETVPLGHPSASGHSNNERKGMYDNDRTEKKQLGKNLNEKEIDQNCEREERGVDDEGGGVNKEANEGHCEGENEGELEGGWTDETGGAHKGGGVNERVCANDAGGSNEAEGENNEGEANEGGGANERNFEGGGDNDGGGANKDYGEKEGASEGQRPNQGGDSGGGGPGRTGDGGGDDAGDYEEEEEEFDDLTQDEDEEEVMSSASEESVLSVPELQETMKQLTWLAAERRLGDGDSEDDLSQEDEEEDEEDGNSKGEESREERGTEIRGDKDTTAGEDHALRAKRGPARGRGRSRPPRMLTRSRQDRISKDASKLLLLYDENILENDPHRDCKDTAFAQSYLNRVQEALQDVPLKMEQFVSLLGEFEKIGELQDVVTLFHKLQCILGPRTDLLRDFAAFLRPEQALECGLFNEQQAFDRSRRFLRQLEISFGDNPSHYQKIIKALQMGPDLSPTSVHELKSQIKCLLKGHTHLQSELWVFFDELRPPPARPGQFEEAQWPEEAEGREGSGGCDMSGFEEVTLPEPDEEEDRPKIITVRQPRRKMDSHRNYKPCDWSEKAWVCLCHDAPNRKHRKKGCPQCKGLVVVSRAMKRLHPLYSQMTCDKDPSHLAEHSVSTWEGGLIPAGEEDEDMAETKREPSEKSSEESSAIMKDVTESSPSSVFQPDVSQTVVPALSQELTVCAKNISLTASGEKVVLWTRDADRVILTWCQQEGANPSTFHHISSVLGNKTPCQVSQRFQDLMRLFHTTARHNSEDETSVPEQTLCHQED</sequence>
<reference evidence="8" key="2">
    <citation type="submission" date="2025-09" db="UniProtKB">
        <authorList>
            <consortium name="Ensembl"/>
        </authorList>
    </citation>
    <scope>IDENTIFICATION</scope>
</reference>
<evidence type="ECO:0000256" key="7">
    <source>
        <dbReference type="SAM" id="MobiDB-lite"/>
    </source>
</evidence>
<protein>
    <recommendedName>
        <fullName evidence="10">GON-4-like protein</fullName>
    </recommendedName>
</protein>
<feature type="compositionally biased region" description="Acidic residues" evidence="7">
    <location>
        <begin position="1049"/>
        <end position="1066"/>
    </location>
</feature>
<feature type="compositionally biased region" description="Low complexity" evidence="7">
    <location>
        <begin position="1016"/>
        <end position="1031"/>
    </location>
</feature>
<evidence type="ECO:0008006" key="10">
    <source>
        <dbReference type="Google" id="ProtNLM"/>
    </source>
</evidence>
<feature type="compositionally biased region" description="Basic and acidic residues" evidence="7">
    <location>
        <begin position="1067"/>
        <end position="1096"/>
    </location>
</feature>
<feature type="region of interest" description="Disordered" evidence="7">
    <location>
        <begin position="346"/>
        <end position="393"/>
    </location>
</feature>
<feature type="region of interest" description="Disordered" evidence="7">
    <location>
        <begin position="1564"/>
        <end position="1584"/>
    </location>
</feature>
<feature type="compositionally biased region" description="Acidic residues" evidence="7">
    <location>
        <begin position="989"/>
        <end position="1015"/>
    </location>
</feature>
<dbReference type="PANTHER" id="PTHR16088:SF3">
    <property type="entry name" value="GON-4-LIKE PROTEIN"/>
    <property type="match status" value="1"/>
</dbReference>
<feature type="compositionally biased region" description="Polar residues" evidence="7">
    <location>
        <begin position="1574"/>
        <end position="1584"/>
    </location>
</feature>
<evidence type="ECO:0000313" key="8">
    <source>
        <dbReference type="Ensembl" id="ENSNMLP00000042429.1"/>
    </source>
</evidence>
<dbReference type="GO" id="GO:0003712">
    <property type="term" value="F:transcription coregulator activity"/>
    <property type="evidence" value="ECO:0007669"/>
    <property type="project" value="TreeGrafter"/>
</dbReference>
<feature type="compositionally biased region" description="Gly residues" evidence="7">
    <location>
        <begin position="934"/>
        <end position="955"/>
    </location>
</feature>
<dbReference type="SUPFAM" id="SSF47762">
    <property type="entry name" value="PAH2 domain"/>
    <property type="match status" value="2"/>
</dbReference>
<organism evidence="8 9">
    <name type="scientific">Neogobius melanostomus</name>
    <name type="common">round goby</name>
    <dbReference type="NCBI Taxonomy" id="47308"/>
    <lineage>
        <taxon>Eukaryota</taxon>
        <taxon>Metazoa</taxon>
        <taxon>Chordata</taxon>
        <taxon>Craniata</taxon>
        <taxon>Vertebrata</taxon>
        <taxon>Euteleostomi</taxon>
        <taxon>Actinopterygii</taxon>
        <taxon>Neopterygii</taxon>
        <taxon>Teleostei</taxon>
        <taxon>Neoteleostei</taxon>
        <taxon>Acanthomorphata</taxon>
        <taxon>Gobiaria</taxon>
        <taxon>Gobiiformes</taxon>
        <taxon>Gobioidei</taxon>
        <taxon>Gobiidae</taxon>
        <taxon>Benthophilinae</taxon>
        <taxon>Neogobiini</taxon>
        <taxon>Neogobius</taxon>
    </lineage>
</organism>
<feature type="compositionally biased region" description="Polar residues" evidence="7">
    <location>
        <begin position="196"/>
        <end position="208"/>
    </location>
</feature>
<evidence type="ECO:0000313" key="9">
    <source>
        <dbReference type="Proteomes" id="UP000694523"/>
    </source>
</evidence>
<keyword evidence="5" id="KW-0804">Transcription</keyword>
<keyword evidence="6" id="KW-0539">Nucleus</keyword>
<dbReference type="InterPro" id="IPR052435">
    <property type="entry name" value="YY1-Transcr_Regul"/>
</dbReference>
<evidence type="ECO:0000256" key="1">
    <source>
        <dbReference type="ARBA" id="ARBA00004123"/>
    </source>
</evidence>
<dbReference type="Ensembl" id="ENSNMLT00000047126.1">
    <property type="protein sequence ID" value="ENSNMLP00000042429.1"/>
    <property type="gene ID" value="ENSNMLG00000025848.1"/>
</dbReference>
<feature type="compositionally biased region" description="Acidic residues" evidence="7">
    <location>
        <begin position="924"/>
        <end position="933"/>
    </location>
</feature>
<feature type="compositionally biased region" description="Basic and acidic residues" evidence="7">
    <location>
        <begin position="846"/>
        <end position="866"/>
    </location>
</feature>
<feature type="region of interest" description="Disordered" evidence="7">
    <location>
        <begin position="1432"/>
        <end position="1478"/>
    </location>
</feature>
<evidence type="ECO:0000256" key="6">
    <source>
        <dbReference type="ARBA" id="ARBA00023242"/>
    </source>
</evidence>
<feature type="region of interest" description="Disordered" evidence="7">
    <location>
        <begin position="820"/>
        <end position="839"/>
    </location>
</feature>
<proteinExistence type="predicted"/>
<reference evidence="8" key="1">
    <citation type="submission" date="2025-08" db="UniProtKB">
        <authorList>
            <consortium name="Ensembl"/>
        </authorList>
    </citation>
    <scope>IDENTIFICATION</scope>
</reference>
<feature type="compositionally biased region" description="Acidic residues" evidence="7">
    <location>
        <begin position="132"/>
        <end position="158"/>
    </location>
</feature>
<evidence type="ECO:0000256" key="5">
    <source>
        <dbReference type="ARBA" id="ARBA00023163"/>
    </source>
</evidence>
<accession>A0A8C6UYA3</accession>
<feature type="compositionally biased region" description="Gly residues" evidence="7">
    <location>
        <begin position="975"/>
        <end position="988"/>
    </location>
</feature>
<comment type="subcellular location">
    <subcellularLocation>
        <location evidence="1">Nucleus</location>
    </subcellularLocation>
</comment>
<dbReference type="InterPro" id="IPR049257">
    <property type="entry name" value="Gon4l/CASP8AP2_myb-like"/>
</dbReference>
<dbReference type="GO" id="GO:0005634">
    <property type="term" value="C:nucleus"/>
    <property type="evidence" value="ECO:0007669"/>
    <property type="project" value="UniProtKB-SubCell"/>
</dbReference>
<evidence type="ECO:0000256" key="3">
    <source>
        <dbReference type="ARBA" id="ARBA00022553"/>
    </source>
</evidence>
<evidence type="ECO:0000256" key="4">
    <source>
        <dbReference type="ARBA" id="ARBA00023015"/>
    </source>
</evidence>
<keyword evidence="3" id="KW-0597">Phosphoprotein</keyword>
<evidence type="ECO:0000256" key="2">
    <source>
        <dbReference type="ARBA" id="ARBA00022491"/>
    </source>
</evidence>
<dbReference type="GO" id="GO:0006355">
    <property type="term" value="P:regulation of DNA-templated transcription"/>
    <property type="evidence" value="ECO:0007669"/>
    <property type="project" value="InterPro"/>
</dbReference>
<dbReference type="FunFam" id="1.10.10.60:FF:000191">
    <property type="entry name" value="GON-4-like protein isoform X1"/>
    <property type="match status" value="1"/>
</dbReference>
<feature type="region of interest" description="Disordered" evidence="7">
    <location>
        <begin position="23"/>
        <end position="44"/>
    </location>
</feature>
<keyword evidence="9" id="KW-1185">Reference proteome</keyword>
<dbReference type="InterPro" id="IPR036600">
    <property type="entry name" value="PAH_sf"/>
</dbReference>
<dbReference type="Pfam" id="PF21227">
    <property type="entry name" value="Myb_DNA-binding_7"/>
    <property type="match status" value="1"/>
</dbReference>
<keyword evidence="2" id="KW-0678">Repressor</keyword>
<name>A0A8C6UYA3_9GOBI</name>
<feature type="region of interest" description="Disordered" evidence="7">
    <location>
        <begin position="1305"/>
        <end position="1333"/>
    </location>
</feature>
<dbReference type="InterPro" id="IPR009057">
    <property type="entry name" value="Homeodomain-like_sf"/>
</dbReference>
<dbReference type="Gene3D" id="1.10.10.60">
    <property type="entry name" value="Homeodomain-like"/>
    <property type="match status" value="1"/>
</dbReference>
<feature type="compositionally biased region" description="Basic and acidic residues" evidence="7">
    <location>
        <begin position="1447"/>
        <end position="1459"/>
    </location>
</feature>
<feature type="region of interest" description="Disordered" evidence="7">
    <location>
        <begin position="846"/>
        <end position="1121"/>
    </location>
</feature>
<feature type="compositionally biased region" description="Polar residues" evidence="7">
    <location>
        <begin position="373"/>
        <end position="393"/>
    </location>
</feature>
<dbReference type="CDD" id="cd12202">
    <property type="entry name" value="CASP8AP2"/>
    <property type="match status" value="1"/>
</dbReference>
<dbReference type="SUPFAM" id="SSF46689">
    <property type="entry name" value="Homeodomain-like"/>
    <property type="match status" value="1"/>
</dbReference>
<feature type="compositionally biased region" description="Basic residues" evidence="7">
    <location>
        <begin position="1097"/>
        <end position="1111"/>
    </location>
</feature>
<keyword evidence="4" id="KW-0805">Transcription regulation</keyword>
<feature type="region of interest" description="Disordered" evidence="7">
    <location>
        <begin position="120"/>
        <end position="208"/>
    </location>
</feature>
<dbReference type="PANTHER" id="PTHR16088">
    <property type="entry name" value="YY1 ASSOCIATED PROTEIN-RELATED"/>
    <property type="match status" value="1"/>
</dbReference>